<proteinExistence type="predicted"/>
<gene>
    <name evidence="2" type="ORF">Tam10B_0073</name>
</gene>
<accession>A0A229W192</accession>
<evidence type="ECO:0000313" key="2">
    <source>
        <dbReference type="EMBL" id="OXN01631.1"/>
    </source>
</evidence>
<feature type="compositionally biased region" description="Polar residues" evidence="1">
    <location>
        <begin position="104"/>
        <end position="118"/>
    </location>
</feature>
<protein>
    <submittedName>
        <fullName evidence="2">DNA-binding helix-turn-helix protein</fullName>
    </submittedName>
</protein>
<reference evidence="2 3" key="1">
    <citation type="submission" date="2017-05" db="EMBL/GenBank/DDBJ databases">
        <title>Bifidobacterium vansinderenii sp. nov.</title>
        <authorList>
            <person name="Lugli G.A."/>
            <person name="Duranti S."/>
            <person name="Mangifesta M."/>
        </authorList>
    </citation>
    <scope>NUCLEOTIDE SEQUENCE [LARGE SCALE GENOMIC DNA]</scope>
    <source>
        <strain evidence="2 3">Tam10B</strain>
    </source>
</reference>
<dbReference type="Pfam" id="PF13730">
    <property type="entry name" value="HTH_36"/>
    <property type="match status" value="1"/>
</dbReference>
<dbReference type="GO" id="GO:0003677">
    <property type="term" value="F:DNA binding"/>
    <property type="evidence" value="ECO:0007669"/>
    <property type="project" value="UniProtKB-KW"/>
</dbReference>
<organism evidence="2 3">
    <name type="scientific">Bifidobacterium vansinderenii</name>
    <dbReference type="NCBI Taxonomy" id="1984871"/>
    <lineage>
        <taxon>Bacteria</taxon>
        <taxon>Bacillati</taxon>
        <taxon>Actinomycetota</taxon>
        <taxon>Actinomycetes</taxon>
        <taxon>Bifidobacteriales</taxon>
        <taxon>Bifidobacteriaceae</taxon>
        <taxon>Bifidobacterium</taxon>
    </lineage>
</organism>
<comment type="caution">
    <text evidence="2">The sequence shown here is derived from an EMBL/GenBank/DDBJ whole genome shotgun (WGS) entry which is preliminary data.</text>
</comment>
<dbReference type="EMBL" id="NEWD01000002">
    <property type="protein sequence ID" value="OXN01631.1"/>
    <property type="molecule type" value="Genomic_DNA"/>
</dbReference>
<evidence type="ECO:0000256" key="1">
    <source>
        <dbReference type="SAM" id="MobiDB-lite"/>
    </source>
</evidence>
<dbReference type="RefSeq" id="WP_158214074.1">
    <property type="nucleotide sequence ID" value="NZ_NEWD01000002.1"/>
</dbReference>
<dbReference type="AlphaFoldDB" id="A0A229W192"/>
<name>A0A229W192_9BIFI</name>
<feature type="region of interest" description="Disordered" evidence="1">
    <location>
        <begin position="250"/>
        <end position="276"/>
    </location>
</feature>
<sequence>MSVQAMSWAMDEAPTKDKAERIVLIYMADVADKYGRNSFQSAATIAKRSRYGITAVRTAIKGLKAKGLIREGDQRRIGWMPNGQRPVVYDLDLDVTWDTVEAQEPTTVEPETTKNDTPPESGGVSKPAVGRTRKTTPPESGPLQKSDPSRKPVLTPPESGPKPNKNRYITPPPTEVSPTRGETHPKTKNPKRHELPTDWTPSPEARQLARQLGVNLNRSEASFRLWALENHRRLRDWDARFLRWIHGDAKPAATPDQQQKPTPVPARHQNSEHKHTAGCEHVSDLIRPIEHRFSTDRVGGRFGSSPRSQARQLAADMLNEGRDPVEIRGVLTGRLAPDELMQIA</sequence>
<feature type="region of interest" description="Disordered" evidence="1">
    <location>
        <begin position="101"/>
        <end position="203"/>
    </location>
</feature>
<keyword evidence="3" id="KW-1185">Reference proteome</keyword>
<keyword evidence="2" id="KW-0238">DNA-binding</keyword>
<dbReference type="Proteomes" id="UP000215433">
    <property type="component" value="Unassembled WGS sequence"/>
</dbReference>
<evidence type="ECO:0000313" key="3">
    <source>
        <dbReference type="Proteomes" id="UP000215433"/>
    </source>
</evidence>
<dbReference type="OrthoDB" id="3226741at2"/>